<keyword evidence="1" id="KW-0472">Membrane</keyword>
<evidence type="ECO:0000313" key="2">
    <source>
        <dbReference type="EMBL" id="XBO44486.1"/>
    </source>
</evidence>
<dbReference type="AlphaFoldDB" id="A0AAU7JW59"/>
<keyword evidence="1" id="KW-0812">Transmembrane</keyword>
<protein>
    <submittedName>
        <fullName evidence="2">DUF3017 domain-containing protein</fullName>
    </submittedName>
</protein>
<feature type="transmembrane region" description="Helical" evidence="1">
    <location>
        <begin position="6"/>
        <end position="25"/>
    </location>
</feature>
<proteinExistence type="predicted"/>
<organism evidence="2">
    <name type="scientific">Pedococcus sp. KACC 23699</name>
    <dbReference type="NCBI Taxonomy" id="3149228"/>
    <lineage>
        <taxon>Bacteria</taxon>
        <taxon>Bacillati</taxon>
        <taxon>Actinomycetota</taxon>
        <taxon>Actinomycetes</taxon>
        <taxon>Micrococcales</taxon>
        <taxon>Intrasporangiaceae</taxon>
        <taxon>Pedococcus</taxon>
    </lineage>
</organism>
<sequence length="89" mass="9284">MTIPRLGWWWVATPVLLVGVLAFGLGYVRGAGFVMAGGLLLAALIRAVLPTDLSGGLVVRSRVVDVATMTLLGLALAVITASLDLSPRR</sequence>
<dbReference type="RefSeq" id="WP_406831972.1">
    <property type="nucleotide sequence ID" value="NZ_CP157483.1"/>
</dbReference>
<reference evidence="2" key="1">
    <citation type="submission" date="2024-05" db="EMBL/GenBank/DDBJ databases">
        <authorList>
            <person name="Kim S."/>
            <person name="Heo J."/>
            <person name="Choi H."/>
            <person name="Choi Y."/>
            <person name="Kwon S.-W."/>
            <person name="Kim Y."/>
        </authorList>
    </citation>
    <scope>NUCLEOTIDE SEQUENCE</scope>
    <source>
        <strain evidence="2">KACC 23699</strain>
    </source>
</reference>
<gene>
    <name evidence="2" type="ORF">ABEG17_03875</name>
</gene>
<dbReference type="InterPro" id="IPR021385">
    <property type="entry name" value="DUF3017"/>
</dbReference>
<dbReference type="EMBL" id="CP157483">
    <property type="protein sequence ID" value="XBO44486.1"/>
    <property type="molecule type" value="Genomic_DNA"/>
</dbReference>
<dbReference type="Pfam" id="PF11222">
    <property type="entry name" value="DUF3017"/>
    <property type="match status" value="1"/>
</dbReference>
<name>A0AAU7JW59_9MICO</name>
<feature type="transmembrane region" description="Helical" evidence="1">
    <location>
        <begin position="32"/>
        <end position="49"/>
    </location>
</feature>
<evidence type="ECO:0000256" key="1">
    <source>
        <dbReference type="SAM" id="Phobius"/>
    </source>
</evidence>
<feature type="transmembrane region" description="Helical" evidence="1">
    <location>
        <begin position="69"/>
        <end position="86"/>
    </location>
</feature>
<accession>A0AAU7JW59</accession>
<keyword evidence="1" id="KW-1133">Transmembrane helix</keyword>